<keyword evidence="1" id="KW-1133">Transmembrane helix</keyword>
<evidence type="ECO:0000313" key="3">
    <source>
        <dbReference type="EMBL" id="AWH86391.1"/>
    </source>
</evidence>
<feature type="transmembrane region" description="Helical" evidence="1">
    <location>
        <begin position="12"/>
        <end position="30"/>
    </location>
</feature>
<dbReference type="Proteomes" id="UP000244929">
    <property type="component" value="Chromosome"/>
</dbReference>
<dbReference type="AlphaFoldDB" id="A0A2S1R1H8"/>
<reference evidence="3 4" key="1">
    <citation type="submission" date="2018-04" db="EMBL/GenBank/DDBJ databases">
        <title>Genome sequencing of Flavobacterium sp. HYN0059.</title>
        <authorList>
            <person name="Yi H."/>
            <person name="Baek C."/>
        </authorList>
    </citation>
    <scope>NUCLEOTIDE SEQUENCE [LARGE SCALE GENOMIC DNA]</scope>
    <source>
        <strain evidence="3 4">HYN0059</strain>
    </source>
</reference>
<evidence type="ECO:0000313" key="4">
    <source>
        <dbReference type="Proteomes" id="UP000244929"/>
    </source>
</evidence>
<keyword evidence="1" id="KW-0812">Transmembrane</keyword>
<keyword evidence="4" id="KW-1185">Reference proteome</keyword>
<dbReference type="PANTHER" id="PTHR33371">
    <property type="entry name" value="INTERMEMBRANE PHOSPHOLIPID TRANSPORT SYSTEM BINDING PROTEIN MLAD-RELATED"/>
    <property type="match status" value="1"/>
</dbReference>
<dbReference type="InterPro" id="IPR052336">
    <property type="entry name" value="MlaD_Phospholipid_Transporter"/>
</dbReference>
<feature type="domain" description="Mce/MlaD" evidence="2">
    <location>
        <begin position="41"/>
        <end position="116"/>
    </location>
</feature>
<protein>
    <submittedName>
        <fullName evidence="3">MCE family protein</fullName>
    </submittedName>
</protein>
<evidence type="ECO:0000259" key="2">
    <source>
        <dbReference type="Pfam" id="PF02470"/>
    </source>
</evidence>
<dbReference type="KEGG" id="falb:HYN59_15305"/>
<gene>
    <name evidence="3" type="ORF">HYN59_15305</name>
</gene>
<organism evidence="3 4">
    <name type="scientific">Flavobacterium album</name>
    <dbReference type="NCBI Taxonomy" id="2175091"/>
    <lineage>
        <taxon>Bacteria</taxon>
        <taxon>Pseudomonadati</taxon>
        <taxon>Bacteroidota</taxon>
        <taxon>Flavobacteriia</taxon>
        <taxon>Flavobacteriales</taxon>
        <taxon>Flavobacteriaceae</taxon>
        <taxon>Flavobacterium</taxon>
    </lineage>
</organism>
<dbReference type="PANTHER" id="PTHR33371:SF4">
    <property type="entry name" value="INTERMEMBRANE PHOSPHOLIPID TRANSPORT SYSTEM BINDING PROTEIN MLAD"/>
    <property type="match status" value="1"/>
</dbReference>
<dbReference type="EMBL" id="CP029186">
    <property type="protein sequence ID" value="AWH86391.1"/>
    <property type="molecule type" value="Genomic_DNA"/>
</dbReference>
<evidence type="ECO:0000256" key="1">
    <source>
        <dbReference type="SAM" id="Phobius"/>
    </source>
</evidence>
<accession>A0A2S1R1H8</accession>
<keyword evidence="1" id="KW-0472">Membrane</keyword>
<dbReference type="OrthoDB" id="9771725at2"/>
<dbReference type="Pfam" id="PF02470">
    <property type="entry name" value="MlaD"/>
    <property type="match status" value="1"/>
</dbReference>
<dbReference type="InterPro" id="IPR003399">
    <property type="entry name" value="Mce/MlaD"/>
</dbReference>
<sequence>MTKEGLNTVRLGIFVIAGLVLLVAALFIIGNNGSLFGSSGELRVRFDNTYGLQKGNNVFFSGINAGTVKSVVLLDEATIEVTLLIDRDIMQYIPENSMASISTEGLMGNKSVNITPAPQQHAKVHNGDYLMPARKANIDDMLETLSKSNDNIAAVSLALKNTVSQIEGSSLLKMIDDPQLSRDMMASVRNLNGTMENARHITSQLDAVVLDVKNGQGAAGLLLSDKEFAGDIKNTVNNIQRASVQIESMAGELNEVALTLKAGLNSKGPLNAIMTDSIMSEKIKSSLDNIEKGTDNFNQDMEALKHNFLLRGYFRKLEKKRAKQKTEGQAKP</sequence>
<proteinExistence type="predicted"/>
<name>A0A2S1R1H8_9FLAO</name>
<dbReference type="RefSeq" id="WP_108779114.1">
    <property type="nucleotide sequence ID" value="NZ_CP029186.1"/>
</dbReference>